<evidence type="ECO:0000313" key="1">
    <source>
        <dbReference type="EMBL" id="CDX11809.1"/>
    </source>
</evidence>
<name>A0A090DEI7_MESPL</name>
<keyword evidence="2" id="KW-1185">Reference proteome</keyword>
<dbReference type="Proteomes" id="UP000045285">
    <property type="component" value="Unassembled WGS sequence"/>
</dbReference>
<organism evidence="1 2">
    <name type="scientific">Mesorhizobium plurifarium</name>
    <dbReference type="NCBI Taxonomy" id="69974"/>
    <lineage>
        <taxon>Bacteria</taxon>
        <taxon>Pseudomonadati</taxon>
        <taxon>Pseudomonadota</taxon>
        <taxon>Alphaproteobacteria</taxon>
        <taxon>Hyphomicrobiales</taxon>
        <taxon>Phyllobacteriaceae</taxon>
        <taxon>Mesorhizobium</taxon>
    </lineage>
</organism>
<protein>
    <submittedName>
        <fullName evidence="1">Uncharacterized protein</fullName>
    </submittedName>
</protein>
<proteinExistence type="predicted"/>
<reference evidence="2" key="1">
    <citation type="submission" date="2014-08" db="EMBL/GenBank/DDBJ databases">
        <authorList>
            <person name="Moulin L."/>
        </authorList>
    </citation>
    <scope>NUCLEOTIDE SEQUENCE [LARGE SCALE GENOMIC DNA]</scope>
</reference>
<evidence type="ECO:0000313" key="2">
    <source>
        <dbReference type="Proteomes" id="UP000045285"/>
    </source>
</evidence>
<dbReference type="EMBL" id="CCMZ01000003">
    <property type="protein sequence ID" value="CDX11809.1"/>
    <property type="molecule type" value="Genomic_DNA"/>
</dbReference>
<dbReference type="AlphaFoldDB" id="A0A090DEI7"/>
<sequence>MGGAVPACRHFSPATGFVEDHLAEASLSLEFPETALSLLLTTNLSNARDELRGDPRPSERTVPLG</sequence>
<accession>A0A090DEI7</accession>
<gene>
    <name evidence="1" type="ORF">MPL3356_110174</name>
</gene>